<keyword evidence="9" id="KW-1185">Reference proteome</keyword>
<evidence type="ECO:0000256" key="3">
    <source>
        <dbReference type="ARBA" id="ARBA00013229"/>
    </source>
</evidence>
<dbReference type="STRING" id="1088818.A0A2I0AXD4"/>
<feature type="domain" description="Pectinesterase catalytic" evidence="7">
    <location>
        <begin position="27"/>
        <end position="133"/>
    </location>
</feature>
<feature type="chain" id="PRO_5014137464" description="pectinesterase" evidence="6">
    <location>
        <begin position="20"/>
        <end position="136"/>
    </location>
</feature>
<dbReference type="GO" id="GO:0030599">
    <property type="term" value="F:pectinesterase activity"/>
    <property type="evidence" value="ECO:0007669"/>
    <property type="project" value="UniProtKB-EC"/>
</dbReference>
<dbReference type="Pfam" id="PF01095">
    <property type="entry name" value="Pectinesterase"/>
    <property type="match status" value="1"/>
</dbReference>
<evidence type="ECO:0000313" key="9">
    <source>
        <dbReference type="Proteomes" id="UP000236161"/>
    </source>
</evidence>
<dbReference type="GO" id="GO:0045490">
    <property type="term" value="P:pectin catabolic process"/>
    <property type="evidence" value="ECO:0007669"/>
    <property type="project" value="UniProtKB-UniPathway"/>
</dbReference>
<dbReference type="GO" id="GO:0042545">
    <property type="term" value="P:cell wall modification"/>
    <property type="evidence" value="ECO:0007669"/>
    <property type="project" value="InterPro"/>
</dbReference>
<dbReference type="PANTHER" id="PTHR31321">
    <property type="entry name" value="ACYL-COA THIOESTER HYDROLASE YBHC-RELATED"/>
    <property type="match status" value="1"/>
</dbReference>
<feature type="signal peptide" evidence="6">
    <location>
        <begin position="1"/>
        <end position="19"/>
    </location>
</feature>
<keyword evidence="4 8" id="KW-0378">Hydrolase</keyword>
<dbReference type="InterPro" id="IPR012334">
    <property type="entry name" value="Pectin_lyas_fold"/>
</dbReference>
<dbReference type="Proteomes" id="UP000236161">
    <property type="component" value="Unassembled WGS sequence"/>
</dbReference>
<proteinExistence type="inferred from homology"/>
<keyword evidence="5" id="KW-0063">Aspartyl esterase</keyword>
<dbReference type="OrthoDB" id="2019149at2759"/>
<accession>A0A2I0AXD4</accession>
<dbReference type="EC" id="3.1.1.11" evidence="3"/>
<name>A0A2I0AXD4_9ASPA</name>
<dbReference type="PANTHER" id="PTHR31321:SF134">
    <property type="entry name" value="PECTINESTERASE"/>
    <property type="match status" value="1"/>
</dbReference>
<protein>
    <recommendedName>
        <fullName evidence="3">pectinesterase</fullName>
        <ecNumber evidence="3">3.1.1.11</ecNumber>
    </recommendedName>
</protein>
<dbReference type="InterPro" id="IPR000070">
    <property type="entry name" value="Pectinesterase_cat"/>
</dbReference>
<evidence type="ECO:0000256" key="1">
    <source>
        <dbReference type="ARBA" id="ARBA00005184"/>
    </source>
</evidence>
<sequence length="136" mass="14737">MALLLFVPFLLLRAPLAGASVPVELTVVVDSKGGGNFTSVQQAIDFIPADNQRWTKIHITAGVYTEKVTLPWSKGKVLIEGEGPQETTIQWGAYADGAMLQDAAGMFWSSNTSDTATFTSEPDDLVFKGITFKVHF</sequence>
<dbReference type="UniPathway" id="UPA00545">
    <property type="reaction ID" value="UER00823"/>
</dbReference>
<comment type="pathway">
    <text evidence="1">Glycan metabolism; pectin degradation; 2-dehydro-3-deoxy-D-gluconate from pectin: step 1/5.</text>
</comment>
<dbReference type="EMBL" id="KZ451940">
    <property type="protein sequence ID" value="PKA60186.1"/>
    <property type="molecule type" value="Genomic_DNA"/>
</dbReference>
<evidence type="ECO:0000256" key="2">
    <source>
        <dbReference type="ARBA" id="ARBA00008891"/>
    </source>
</evidence>
<evidence type="ECO:0000256" key="4">
    <source>
        <dbReference type="ARBA" id="ARBA00022801"/>
    </source>
</evidence>
<reference evidence="8 9" key="1">
    <citation type="journal article" date="2017" name="Nature">
        <title>The Apostasia genome and the evolution of orchids.</title>
        <authorList>
            <person name="Zhang G.Q."/>
            <person name="Liu K.W."/>
            <person name="Li Z."/>
            <person name="Lohaus R."/>
            <person name="Hsiao Y.Y."/>
            <person name="Niu S.C."/>
            <person name="Wang J.Y."/>
            <person name="Lin Y.C."/>
            <person name="Xu Q."/>
            <person name="Chen L.J."/>
            <person name="Yoshida K."/>
            <person name="Fujiwara S."/>
            <person name="Wang Z.W."/>
            <person name="Zhang Y.Q."/>
            <person name="Mitsuda N."/>
            <person name="Wang M."/>
            <person name="Liu G.H."/>
            <person name="Pecoraro L."/>
            <person name="Huang H.X."/>
            <person name="Xiao X.J."/>
            <person name="Lin M."/>
            <person name="Wu X.Y."/>
            <person name="Wu W.L."/>
            <person name="Chen Y.Y."/>
            <person name="Chang S.B."/>
            <person name="Sakamoto S."/>
            <person name="Ohme-Takagi M."/>
            <person name="Yagi M."/>
            <person name="Zeng S.J."/>
            <person name="Shen C.Y."/>
            <person name="Yeh C.M."/>
            <person name="Luo Y.B."/>
            <person name="Tsai W.C."/>
            <person name="Van de Peer Y."/>
            <person name="Liu Z.J."/>
        </authorList>
    </citation>
    <scope>NUCLEOTIDE SEQUENCE [LARGE SCALE GENOMIC DNA]</scope>
    <source>
        <strain evidence="9">cv. Shenzhen</strain>
        <tissue evidence="8">Stem</tissue>
    </source>
</reference>
<evidence type="ECO:0000256" key="5">
    <source>
        <dbReference type="ARBA" id="ARBA00023085"/>
    </source>
</evidence>
<dbReference type="SUPFAM" id="SSF51126">
    <property type="entry name" value="Pectin lyase-like"/>
    <property type="match status" value="1"/>
</dbReference>
<organism evidence="8 9">
    <name type="scientific">Apostasia shenzhenica</name>
    <dbReference type="NCBI Taxonomy" id="1088818"/>
    <lineage>
        <taxon>Eukaryota</taxon>
        <taxon>Viridiplantae</taxon>
        <taxon>Streptophyta</taxon>
        <taxon>Embryophyta</taxon>
        <taxon>Tracheophyta</taxon>
        <taxon>Spermatophyta</taxon>
        <taxon>Magnoliopsida</taxon>
        <taxon>Liliopsida</taxon>
        <taxon>Asparagales</taxon>
        <taxon>Orchidaceae</taxon>
        <taxon>Apostasioideae</taxon>
        <taxon>Apostasia</taxon>
    </lineage>
</organism>
<comment type="similarity">
    <text evidence="2">Belongs to the pectinesterase family.</text>
</comment>
<evidence type="ECO:0000256" key="6">
    <source>
        <dbReference type="SAM" id="SignalP"/>
    </source>
</evidence>
<gene>
    <name evidence="8" type="primary">PME66</name>
    <name evidence="8" type="ORF">AXF42_Ash021197</name>
</gene>
<dbReference type="AlphaFoldDB" id="A0A2I0AXD4"/>
<dbReference type="Gene3D" id="2.160.20.10">
    <property type="entry name" value="Single-stranded right-handed beta-helix, Pectin lyase-like"/>
    <property type="match status" value="1"/>
</dbReference>
<keyword evidence="6" id="KW-0732">Signal</keyword>
<evidence type="ECO:0000259" key="7">
    <source>
        <dbReference type="Pfam" id="PF01095"/>
    </source>
</evidence>
<evidence type="ECO:0000313" key="8">
    <source>
        <dbReference type="EMBL" id="PKA60186.1"/>
    </source>
</evidence>
<dbReference type="InterPro" id="IPR011050">
    <property type="entry name" value="Pectin_lyase_fold/virulence"/>
</dbReference>